<dbReference type="Gene3D" id="3.40.50.300">
    <property type="entry name" value="P-loop containing nucleotide triphosphate hydrolases"/>
    <property type="match status" value="1"/>
</dbReference>
<dbReference type="STRING" id="13706.A0A1X2HHE5"/>
<dbReference type="GO" id="GO:0030170">
    <property type="term" value="F:pyridoxal phosphate binding"/>
    <property type="evidence" value="ECO:0007669"/>
    <property type="project" value="InterPro"/>
</dbReference>
<proteinExistence type="predicted"/>
<keyword evidence="5" id="KW-1185">Reference proteome</keyword>
<dbReference type="OrthoDB" id="425114at2759"/>
<name>A0A1X2HHE5_SYNRA</name>
<gene>
    <name evidence="4" type="ORF">BCR43DRAFT_196053</name>
</gene>
<dbReference type="SUPFAM" id="SSF53383">
    <property type="entry name" value="PLP-dependent transferases"/>
    <property type="match status" value="1"/>
</dbReference>
<dbReference type="GO" id="GO:0009102">
    <property type="term" value="P:biotin biosynthetic process"/>
    <property type="evidence" value="ECO:0007669"/>
    <property type="project" value="TreeGrafter"/>
</dbReference>
<dbReference type="InterPro" id="IPR005814">
    <property type="entry name" value="Aminotrans_3"/>
</dbReference>
<dbReference type="Gene3D" id="3.40.640.10">
    <property type="entry name" value="Type I PLP-dependent aspartate aminotransferase-like (Major domain)"/>
    <property type="match status" value="1"/>
</dbReference>
<dbReference type="InterPro" id="IPR027417">
    <property type="entry name" value="P-loop_NTPase"/>
</dbReference>
<organism evidence="4 5">
    <name type="scientific">Syncephalastrum racemosum</name>
    <name type="common">Filamentous fungus</name>
    <dbReference type="NCBI Taxonomy" id="13706"/>
    <lineage>
        <taxon>Eukaryota</taxon>
        <taxon>Fungi</taxon>
        <taxon>Fungi incertae sedis</taxon>
        <taxon>Mucoromycota</taxon>
        <taxon>Mucoromycotina</taxon>
        <taxon>Mucoromycetes</taxon>
        <taxon>Mucorales</taxon>
        <taxon>Syncephalastraceae</taxon>
        <taxon>Syncephalastrum</taxon>
    </lineage>
</organism>
<reference evidence="4 5" key="1">
    <citation type="submission" date="2016-07" db="EMBL/GenBank/DDBJ databases">
        <title>Pervasive Adenine N6-methylation of Active Genes in Fungi.</title>
        <authorList>
            <consortium name="DOE Joint Genome Institute"/>
            <person name="Mondo S.J."/>
            <person name="Dannebaum R.O."/>
            <person name="Kuo R.C."/>
            <person name="Labutti K."/>
            <person name="Haridas S."/>
            <person name="Kuo A."/>
            <person name="Salamov A."/>
            <person name="Ahrendt S.R."/>
            <person name="Lipzen A."/>
            <person name="Sullivan W."/>
            <person name="Andreopoulos W.B."/>
            <person name="Clum A."/>
            <person name="Lindquist E."/>
            <person name="Daum C."/>
            <person name="Ramamoorthy G.K."/>
            <person name="Gryganskyi A."/>
            <person name="Culley D."/>
            <person name="Magnuson J.K."/>
            <person name="James T.Y."/>
            <person name="O'Malley M.A."/>
            <person name="Stajich J.E."/>
            <person name="Spatafora J.W."/>
            <person name="Visel A."/>
            <person name="Grigoriev I.V."/>
        </authorList>
    </citation>
    <scope>NUCLEOTIDE SEQUENCE [LARGE SCALE GENOMIC DNA]</scope>
    <source>
        <strain evidence="4 5">NRRL 2496</strain>
    </source>
</reference>
<dbReference type="EMBL" id="MCGN01000003">
    <property type="protein sequence ID" value="ORY98514.1"/>
    <property type="molecule type" value="Genomic_DNA"/>
</dbReference>
<keyword evidence="3" id="KW-0663">Pyridoxal phosphate</keyword>
<accession>A0A1X2HHE5</accession>
<dbReference type="Proteomes" id="UP000242180">
    <property type="component" value="Unassembled WGS sequence"/>
</dbReference>
<dbReference type="CDD" id="cd03109">
    <property type="entry name" value="DTBS"/>
    <property type="match status" value="1"/>
</dbReference>
<evidence type="ECO:0000256" key="3">
    <source>
        <dbReference type="ARBA" id="ARBA00022898"/>
    </source>
</evidence>
<dbReference type="InterPro" id="IPR015424">
    <property type="entry name" value="PyrdxlP-dep_Trfase"/>
</dbReference>
<dbReference type="Gene3D" id="3.90.1150.10">
    <property type="entry name" value="Aspartate Aminotransferase, domain 1"/>
    <property type="match status" value="1"/>
</dbReference>
<dbReference type="SUPFAM" id="SSF52540">
    <property type="entry name" value="P-loop containing nucleoside triphosphate hydrolases"/>
    <property type="match status" value="1"/>
</dbReference>
<dbReference type="Pfam" id="PF00202">
    <property type="entry name" value="Aminotran_3"/>
    <property type="match status" value="2"/>
</dbReference>
<evidence type="ECO:0000313" key="4">
    <source>
        <dbReference type="EMBL" id="ORY98514.1"/>
    </source>
</evidence>
<dbReference type="OMA" id="KGWASRA"/>
<dbReference type="InterPro" id="IPR015421">
    <property type="entry name" value="PyrdxlP-dep_Trfase_major"/>
</dbReference>
<dbReference type="InterPro" id="IPR015422">
    <property type="entry name" value="PyrdxlP-dep_Trfase_small"/>
</dbReference>
<protein>
    <submittedName>
        <fullName evidence="4">Pyridoxal phosphate-dependent transferase</fullName>
    </submittedName>
</protein>
<keyword evidence="1" id="KW-0032">Aminotransferase</keyword>
<dbReference type="PANTHER" id="PTHR42684:SF3">
    <property type="entry name" value="ADENOSYLMETHIONINE-8-AMINO-7-OXONONANOATE AMINOTRANSFERASE"/>
    <property type="match status" value="1"/>
</dbReference>
<dbReference type="AlphaFoldDB" id="A0A1X2HHE5"/>
<evidence type="ECO:0000313" key="5">
    <source>
        <dbReference type="Proteomes" id="UP000242180"/>
    </source>
</evidence>
<evidence type="ECO:0000256" key="2">
    <source>
        <dbReference type="ARBA" id="ARBA00022679"/>
    </source>
</evidence>
<dbReference type="FunFam" id="3.90.1150.10:FF:000080">
    <property type="entry name" value="Bifunctional dethiobiotin synthetase/adenosylmethionine-8-amino-7-oxononanoate aminotransferase"/>
    <property type="match status" value="1"/>
</dbReference>
<dbReference type="PANTHER" id="PTHR42684">
    <property type="entry name" value="ADENOSYLMETHIONINE-8-AMINO-7-OXONONANOATE AMINOTRANSFERASE"/>
    <property type="match status" value="1"/>
</dbReference>
<keyword evidence="2 4" id="KW-0808">Transferase</keyword>
<comment type="caution">
    <text evidence="4">The sequence shown here is derived from an EMBL/GenBank/DDBJ whole genome shotgun (WGS) entry which is preliminary data.</text>
</comment>
<dbReference type="GO" id="GO:0004141">
    <property type="term" value="F:dethiobiotin synthase activity"/>
    <property type="evidence" value="ECO:0007669"/>
    <property type="project" value="TreeGrafter"/>
</dbReference>
<dbReference type="GO" id="GO:0004015">
    <property type="term" value="F:adenosylmethionine-8-amino-7-oxononanoate transaminase activity"/>
    <property type="evidence" value="ECO:0007669"/>
    <property type="project" value="TreeGrafter"/>
</dbReference>
<dbReference type="GO" id="GO:0005739">
    <property type="term" value="C:mitochondrion"/>
    <property type="evidence" value="ECO:0007669"/>
    <property type="project" value="TreeGrafter"/>
</dbReference>
<dbReference type="InParanoid" id="A0A1X2HHE5"/>
<evidence type="ECO:0000256" key="1">
    <source>
        <dbReference type="ARBA" id="ARBA00022576"/>
    </source>
</evidence>
<sequence length="702" mass="78655">MFPPRPCMPTLTLSALTLQPTSELLDRTRAKLQEYAAKSEKTAGMFAFLETAGGIHSPVMSGTPQSDFYRPLRLPTVLVGDANLGGISTTMASYESMLVRGYDIPTLLLFRNARYRNDEMLARQLPQTHVATVPAPPAMLEDPVKEQASLSAYYAQLDEALEPVIRHLDRVHNERFDRLESMAQKSKDVFWWPFTQHKTVKETTVIDSAYNDYFTTYRKDPTTGITQAKDMFDSCASWWTQGLGHANPKLTLAAAAASGRYGHVMFPEATNEPALSLAEKVLDKDKWASRVFISDNGSTALEVSLKMALKATATRYGWDNATQVDVLGIDGAYHGDTIGTMDACPPNVYNEQVQWYQPRGHWLQPPSVHISRGQTFVRVPKVMQKSADVKDTYVYPSLNDIYSVDTRGHARDSELAQVYENYIRSELESLRAKKINIGAVLMEPVIMGAGGMVFVDPLFQRVLVDTIRKDGASLLGYQRVEKPSGEKKDWQGLPVIFDEVFAGWYRLGRRSASDFLGVRPDIVGYAKTLTGGLLPLALTVTKESIFNIFLSDNKPDCLLHGHSYTAHPMGCSVANETIKNLDELARVDKVTPWTSYREDWKDNGVWSMWNKATVDKLSHLENVDNVMALGSILKVELKDEQGGYSSFISQSIIQKMRYGDFESQGINLFARPLGNVIYLMTSQITTPERVRKCEEILFDCLK</sequence>